<comment type="caution">
    <text evidence="1">The sequence shown here is derived from an EMBL/GenBank/DDBJ whole genome shotgun (WGS) entry which is preliminary data.</text>
</comment>
<name>A0A0R3LEE8_9BRAD</name>
<dbReference type="AlphaFoldDB" id="A0A0R3LEE8"/>
<protein>
    <submittedName>
        <fullName evidence="1">Uncharacterized protein</fullName>
    </submittedName>
</protein>
<evidence type="ECO:0000313" key="1">
    <source>
        <dbReference type="EMBL" id="KRR06199.1"/>
    </source>
</evidence>
<proteinExistence type="predicted"/>
<keyword evidence="2" id="KW-1185">Reference proteome</keyword>
<dbReference type="Proteomes" id="UP000050863">
    <property type="component" value="Unassembled WGS sequence"/>
</dbReference>
<gene>
    <name evidence="1" type="ORF">CQ12_11475</name>
</gene>
<organism evidence="1 2">
    <name type="scientific">Bradyrhizobium jicamae</name>
    <dbReference type="NCBI Taxonomy" id="280332"/>
    <lineage>
        <taxon>Bacteria</taxon>
        <taxon>Pseudomonadati</taxon>
        <taxon>Pseudomonadota</taxon>
        <taxon>Alphaproteobacteria</taxon>
        <taxon>Hyphomicrobiales</taxon>
        <taxon>Nitrobacteraceae</taxon>
        <taxon>Bradyrhizobium</taxon>
    </lineage>
</organism>
<evidence type="ECO:0000313" key="2">
    <source>
        <dbReference type="Proteomes" id="UP000050863"/>
    </source>
</evidence>
<dbReference type="EMBL" id="LLXZ01000118">
    <property type="protein sequence ID" value="KRR06199.1"/>
    <property type="molecule type" value="Genomic_DNA"/>
</dbReference>
<sequence>MGNHEWTAGDTVMALRVVSEQSEKDILKKRAHDQLTRDLRRFAANFLRITSGSGKPLDLLRQTEKLTASLQAYAIAHDGALPTPRTVHQILDSRAALIEYRPWIKEVDEASRRRWEEDGTNARNDAVAGIIKAGLRMMASELVDQLTQHSTAESEFYEQIRRLEDVKEKSRRRHNPKK</sequence>
<reference evidence="1 2" key="1">
    <citation type="submission" date="2014-03" db="EMBL/GenBank/DDBJ databases">
        <title>Bradyrhizobium valentinum sp. nov., isolated from effective nodules of Lupinus mariae-josephae, a lupine endemic of basic-lime soils in Eastern Spain.</title>
        <authorList>
            <person name="Duran D."/>
            <person name="Rey L."/>
            <person name="Navarro A."/>
            <person name="Busquets A."/>
            <person name="Imperial J."/>
            <person name="Ruiz-Argueso T."/>
        </authorList>
    </citation>
    <scope>NUCLEOTIDE SEQUENCE [LARGE SCALE GENOMIC DNA]</scope>
    <source>
        <strain evidence="1 2">PAC68</strain>
    </source>
</reference>
<accession>A0A0R3LEE8</accession>